<feature type="non-terminal residue" evidence="1">
    <location>
        <position position="1"/>
    </location>
</feature>
<keyword evidence="2" id="KW-1185">Reference proteome</keyword>
<reference evidence="1" key="1">
    <citation type="submission" date="2021-06" db="EMBL/GenBank/DDBJ databases">
        <authorList>
            <person name="Kallberg Y."/>
            <person name="Tangrot J."/>
            <person name="Rosling A."/>
        </authorList>
    </citation>
    <scope>NUCLEOTIDE SEQUENCE</scope>
    <source>
        <strain evidence="1">FL966</strain>
    </source>
</reference>
<gene>
    <name evidence="1" type="ORF">CPELLU_LOCUS21572</name>
</gene>
<organism evidence="1 2">
    <name type="scientific">Cetraspora pellucida</name>
    <dbReference type="NCBI Taxonomy" id="1433469"/>
    <lineage>
        <taxon>Eukaryota</taxon>
        <taxon>Fungi</taxon>
        <taxon>Fungi incertae sedis</taxon>
        <taxon>Mucoromycota</taxon>
        <taxon>Glomeromycotina</taxon>
        <taxon>Glomeromycetes</taxon>
        <taxon>Diversisporales</taxon>
        <taxon>Gigasporaceae</taxon>
        <taxon>Cetraspora</taxon>
    </lineage>
</organism>
<comment type="caution">
    <text evidence="1">The sequence shown here is derived from an EMBL/GenBank/DDBJ whole genome shotgun (WGS) entry which is preliminary data.</text>
</comment>
<dbReference type="EMBL" id="CAJVQA010081728">
    <property type="protein sequence ID" value="CAG8837526.1"/>
    <property type="molecule type" value="Genomic_DNA"/>
</dbReference>
<feature type="non-terminal residue" evidence="1">
    <location>
        <position position="50"/>
    </location>
</feature>
<name>A0A9N9KJ28_9GLOM</name>
<dbReference type="AlphaFoldDB" id="A0A9N9KJ28"/>
<sequence length="50" mass="5901">GYDFTITGARQYEFSLSLAYFITRGNYFEPDTLHCLDFQAFELKPSCFYL</sequence>
<protein>
    <submittedName>
        <fullName evidence="1">19517_t:CDS:1</fullName>
    </submittedName>
</protein>
<evidence type="ECO:0000313" key="2">
    <source>
        <dbReference type="Proteomes" id="UP000789759"/>
    </source>
</evidence>
<accession>A0A9N9KJ28</accession>
<dbReference type="Proteomes" id="UP000789759">
    <property type="component" value="Unassembled WGS sequence"/>
</dbReference>
<evidence type="ECO:0000313" key="1">
    <source>
        <dbReference type="EMBL" id="CAG8837526.1"/>
    </source>
</evidence>
<proteinExistence type="predicted"/>